<comment type="function">
    <text evidence="10">Catalyzes the conversion of D-serine to pyruvate and ammonia. May play a role in D-serine detoxification.</text>
</comment>
<dbReference type="Gene3D" id="2.40.37.20">
    <property type="entry name" value="D-serine dehydratase-like domain"/>
    <property type="match status" value="1"/>
</dbReference>
<evidence type="ECO:0000256" key="11">
    <source>
        <dbReference type="ARBA" id="ARBA00066349"/>
    </source>
</evidence>
<keyword evidence="5" id="KW-0479">Metal-binding</keyword>
<evidence type="ECO:0000256" key="5">
    <source>
        <dbReference type="ARBA" id="ARBA00022723"/>
    </source>
</evidence>
<evidence type="ECO:0000256" key="13">
    <source>
        <dbReference type="ARBA" id="ARBA00075219"/>
    </source>
</evidence>
<dbReference type="GO" id="GO:0036088">
    <property type="term" value="P:D-serine catabolic process"/>
    <property type="evidence" value="ECO:0007669"/>
    <property type="project" value="TreeGrafter"/>
</dbReference>
<reference evidence="15 16" key="1">
    <citation type="submission" date="2017-03" db="EMBL/GenBank/DDBJ databases">
        <title>Genomes of endolithic fungi from Antarctica.</title>
        <authorList>
            <person name="Coleine C."/>
            <person name="Masonjones S."/>
            <person name="Stajich J.E."/>
        </authorList>
    </citation>
    <scope>NUCLEOTIDE SEQUENCE [LARGE SCALE GENOMIC DNA]</scope>
    <source>
        <strain evidence="15 16">CCFEE 6315</strain>
    </source>
</reference>
<dbReference type="AlphaFoldDB" id="A0A4U0UA47"/>
<dbReference type="Gene3D" id="3.20.20.10">
    <property type="entry name" value="Alanine racemase"/>
    <property type="match status" value="1"/>
</dbReference>
<dbReference type="InterPro" id="IPR026956">
    <property type="entry name" value="D-ser_dehydrat-like_dom"/>
</dbReference>
<dbReference type="GO" id="GO:0046872">
    <property type="term" value="F:metal ion binding"/>
    <property type="evidence" value="ECO:0007669"/>
    <property type="project" value="UniProtKB-KW"/>
</dbReference>
<dbReference type="PANTHER" id="PTHR28004:SF2">
    <property type="entry name" value="D-SERINE DEHYDRATASE"/>
    <property type="match status" value="1"/>
</dbReference>
<evidence type="ECO:0000256" key="8">
    <source>
        <dbReference type="ARBA" id="ARBA00023239"/>
    </source>
</evidence>
<evidence type="ECO:0000256" key="4">
    <source>
        <dbReference type="ARBA" id="ARBA00022575"/>
    </source>
</evidence>
<dbReference type="Pfam" id="PF14031">
    <property type="entry name" value="D-ser_dehydrat"/>
    <property type="match status" value="1"/>
</dbReference>
<comment type="cofactor">
    <cofactor evidence="2">
        <name>Zn(2+)</name>
        <dbReference type="ChEBI" id="CHEBI:29105"/>
    </cofactor>
</comment>
<evidence type="ECO:0000256" key="3">
    <source>
        <dbReference type="ARBA" id="ARBA00005323"/>
    </source>
</evidence>
<dbReference type="InterPro" id="IPR029066">
    <property type="entry name" value="PLP-binding_barrel"/>
</dbReference>
<evidence type="ECO:0000256" key="1">
    <source>
        <dbReference type="ARBA" id="ARBA00001933"/>
    </source>
</evidence>
<keyword evidence="7" id="KW-0663">Pyridoxal phosphate</keyword>
<dbReference type="SUPFAM" id="SSF51419">
    <property type="entry name" value="PLP-binding barrel"/>
    <property type="match status" value="1"/>
</dbReference>
<feature type="domain" description="D-serine dehydratase-like" evidence="14">
    <location>
        <begin position="332"/>
        <end position="446"/>
    </location>
</feature>
<comment type="similarity">
    <text evidence="3">Belongs to the DSD1 family.</text>
</comment>
<evidence type="ECO:0000313" key="16">
    <source>
        <dbReference type="Proteomes" id="UP000308549"/>
    </source>
</evidence>
<keyword evidence="8" id="KW-0456">Lyase</keyword>
<dbReference type="InterPro" id="IPR051466">
    <property type="entry name" value="D-amino_acid_metab_enzyme"/>
</dbReference>
<evidence type="ECO:0000313" key="15">
    <source>
        <dbReference type="EMBL" id="TKA32148.1"/>
    </source>
</evidence>
<keyword evidence="16" id="KW-1185">Reference proteome</keyword>
<dbReference type="GO" id="GO:0008721">
    <property type="term" value="F:D-serine ammonia-lyase activity"/>
    <property type="evidence" value="ECO:0007669"/>
    <property type="project" value="UniProtKB-EC"/>
</dbReference>
<comment type="caution">
    <text evidence="15">The sequence shown here is derived from an EMBL/GenBank/DDBJ whole genome shotgun (WGS) entry which is preliminary data.</text>
</comment>
<gene>
    <name evidence="15" type="ORF">B0A50_01396</name>
</gene>
<dbReference type="EMBL" id="NAJL01000006">
    <property type="protein sequence ID" value="TKA32148.1"/>
    <property type="molecule type" value="Genomic_DNA"/>
</dbReference>
<comment type="cofactor">
    <cofactor evidence="1">
        <name>pyridoxal 5'-phosphate</name>
        <dbReference type="ChEBI" id="CHEBI:597326"/>
    </cofactor>
</comment>
<keyword evidence="4" id="KW-0216">Detoxification</keyword>
<evidence type="ECO:0000256" key="12">
    <source>
        <dbReference type="ARBA" id="ARBA00069616"/>
    </source>
</evidence>
<proteinExistence type="inferred from homology"/>
<dbReference type="Pfam" id="PF01168">
    <property type="entry name" value="Ala_racemase_N"/>
    <property type="match status" value="1"/>
</dbReference>
<dbReference type="PANTHER" id="PTHR28004">
    <property type="entry name" value="ZGC:162816-RELATED"/>
    <property type="match status" value="1"/>
</dbReference>
<dbReference type="Proteomes" id="UP000308549">
    <property type="component" value="Unassembled WGS sequence"/>
</dbReference>
<comment type="catalytic activity">
    <reaction evidence="9">
        <text>D-serine = pyruvate + NH4(+)</text>
        <dbReference type="Rhea" id="RHEA:13977"/>
        <dbReference type="ChEBI" id="CHEBI:15361"/>
        <dbReference type="ChEBI" id="CHEBI:28938"/>
        <dbReference type="ChEBI" id="CHEBI:35247"/>
        <dbReference type="EC" id="4.3.1.18"/>
    </reaction>
    <physiologicalReaction direction="left-to-right" evidence="9">
        <dbReference type="Rhea" id="RHEA:13978"/>
    </physiologicalReaction>
</comment>
<dbReference type="InterPro" id="IPR042208">
    <property type="entry name" value="D-ser_dehydrat-like_sf"/>
</dbReference>
<accession>A0A4U0UA47</accession>
<sequence length="465" mass="50950">MSPTAPFFYPSPSEAALKLHYIGKSIQDVEAPALIIDAAVVRRNCRLMLEATDALGLSFRAHVKTHKTTQLSKLQVGEDAKSVKLVASTVSEIENLLPWLLECKADGKDVNILYGLPVTPSSIARLAVVARTLGECSVGVFVDHPDHVKFLEAVDASTWPGHIPVWINIDVGYHREGIPAQSAQLADIAYTLTSAKRTHLAGMYTHMGHSYGVSSPEEALKSLSHELEGLEEGAIEFLKITGAHKTRSANAEKVCLSIGATPTATSVQNLLEDTEGAKQYRAMIEKVNQSFAVELHAGVYPVMDMQQLATRARPSQSPSSPTKSLLSFSDLGMRTLVEVASLYPKRTEKPEALIAAGSIVLGREPCKSYPGWGVVSPWPLQDGPHYDPDGSRTGWIVGRISQEHGVLTWEGPQEQMRPLELGQKLLVWPNHACIAGVNFGWYLVVDSDKPDPETIRDIWLRWRGW</sequence>
<protein>
    <recommendedName>
        <fullName evidence="12">D-serine dehydratase</fullName>
        <ecNumber evidence="11">4.3.1.18</ecNumber>
    </recommendedName>
    <alternativeName>
        <fullName evidence="13">D-serine deaminase</fullName>
    </alternativeName>
</protein>
<organism evidence="15 16">
    <name type="scientific">Salinomyces thailandicus</name>
    <dbReference type="NCBI Taxonomy" id="706561"/>
    <lineage>
        <taxon>Eukaryota</taxon>
        <taxon>Fungi</taxon>
        <taxon>Dikarya</taxon>
        <taxon>Ascomycota</taxon>
        <taxon>Pezizomycotina</taxon>
        <taxon>Dothideomycetes</taxon>
        <taxon>Dothideomycetidae</taxon>
        <taxon>Mycosphaerellales</taxon>
        <taxon>Teratosphaeriaceae</taxon>
        <taxon>Salinomyces</taxon>
    </lineage>
</organism>
<dbReference type="FunFam" id="3.20.20.10:FF:000016">
    <property type="entry name" value="D-serine dehydratase"/>
    <property type="match status" value="1"/>
</dbReference>
<evidence type="ECO:0000256" key="9">
    <source>
        <dbReference type="ARBA" id="ARBA00051198"/>
    </source>
</evidence>
<name>A0A4U0UA47_9PEZI</name>
<dbReference type="OrthoDB" id="20198at2759"/>
<evidence type="ECO:0000256" key="7">
    <source>
        <dbReference type="ARBA" id="ARBA00022898"/>
    </source>
</evidence>
<evidence type="ECO:0000256" key="10">
    <source>
        <dbReference type="ARBA" id="ARBA00055764"/>
    </source>
</evidence>
<evidence type="ECO:0000256" key="2">
    <source>
        <dbReference type="ARBA" id="ARBA00001947"/>
    </source>
</evidence>
<keyword evidence="6" id="KW-0862">Zinc</keyword>
<evidence type="ECO:0000259" key="14">
    <source>
        <dbReference type="SMART" id="SM01119"/>
    </source>
</evidence>
<dbReference type="GO" id="GO:0009636">
    <property type="term" value="P:response to toxic substance"/>
    <property type="evidence" value="ECO:0007669"/>
    <property type="project" value="UniProtKB-KW"/>
</dbReference>
<dbReference type="InterPro" id="IPR001608">
    <property type="entry name" value="Ala_racemase_N"/>
</dbReference>
<dbReference type="EC" id="4.3.1.18" evidence="11"/>
<evidence type="ECO:0000256" key="6">
    <source>
        <dbReference type="ARBA" id="ARBA00022833"/>
    </source>
</evidence>
<dbReference type="SMART" id="SM01119">
    <property type="entry name" value="D-ser_dehydrat"/>
    <property type="match status" value="1"/>
</dbReference>